<sequence length="38" mass="4227">MGGNQKRKSTSRLCNFLPLFYLLFEASLLVPVCAPSPQ</sequence>
<feature type="transmembrane region" description="Helical" evidence="1">
    <location>
        <begin position="12"/>
        <end position="32"/>
    </location>
</feature>
<evidence type="ECO:0000256" key="1">
    <source>
        <dbReference type="SAM" id="Phobius"/>
    </source>
</evidence>
<keyword evidence="1" id="KW-0472">Membrane</keyword>
<evidence type="ECO:0000313" key="2">
    <source>
        <dbReference type="EMBL" id="MBX68282.1"/>
    </source>
</evidence>
<dbReference type="EMBL" id="GGEC01087798">
    <property type="protein sequence ID" value="MBX68282.1"/>
    <property type="molecule type" value="Transcribed_RNA"/>
</dbReference>
<protein>
    <submittedName>
        <fullName evidence="2">Uncharacterized protein</fullName>
    </submittedName>
</protein>
<reference evidence="2" key="1">
    <citation type="submission" date="2018-02" db="EMBL/GenBank/DDBJ databases">
        <title>Rhizophora mucronata_Transcriptome.</title>
        <authorList>
            <person name="Meera S.P."/>
            <person name="Sreeshan A."/>
            <person name="Augustine A."/>
        </authorList>
    </citation>
    <scope>NUCLEOTIDE SEQUENCE</scope>
    <source>
        <tissue evidence="2">Leaf</tissue>
    </source>
</reference>
<organism evidence="2">
    <name type="scientific">Rhizophora mucronata</name>
    <name type="common">Asiatic mangrove</name>
    <dbReference type="NCBI Taxonomy" id="61149"/>
    <lineage>
        <taxon>Eukaryota</taxon>
        <taxon>Viridiplantae</taxon>
        <taxon>Streptophyta</taxon>
        <taxon>Embryophyta</taxon>
        <taxon>Tracheophyta</taxon>
        <taxon>Spermatophyta</taxon>
        <taxon>Magnoliopsida</taxon>
        <taxon>eudicotyledons</taxon>
        <taxon>Gunneridae</taxon>
        <taxon>Pentapetalae</taxon>
        <taxon>rosids</taxon>
        <taxon>fabids</taxon>
        <taxon>Malpighiales</taxon>
        <taxon>Rhizophoraceae</taxon>
        <taxon>Rhizophora</taxon>
    </lineage>
</organism>
<keyword evidence="1" id="KW-0812">Transmembrane</keyword>
<keyword evidence="1" id="KW-1133">Transmembrane helix</keyword>
<accession>A0A2P2QMP8</accession>
<proteinExistence type="predicted"/>
<dbReference type="AlphaFoldDB" id="A0A2P2QMP8"/>
<name>A0A2P2QMP8_RHIMU</name>